<sequence length="295" mass="32033">MGAAGVAAVSIVPRTTPRHVLAATAAKKPEEIAAPPPAPPATESGKGAEKAEKPKEEAKEPEAESSEMKHARPSPSEASRLYPSDLSPPTNPPSSRDLQLENSSRNFTDRASLQWSTPTKRRLWKATTQMENTRRDVDEGYKSCSVRFRSSLKRLFEELLMEFTVKGADCDNFLAEKVKSGATGATADTTLSLSNREERRKGEITSANSPAAFSRGCGGVEGRMAAALALVSQKLKKVLETQTDNPDLLASLGALSTYGQNTLHPLEILCTFYGQLEVSVLLKRYAIIYIYTFLA</sequence>
<feature type="region of interest" description="Disordered" evidence="1">
    <location>
        <begin position="1"/>
        <end position="114"/>
    </location>
</feature>
<accession>A0A8J5SBB0</accession>
<dbReference type="EMBL" id="JAAALK010000287">
    <property type="protein sequence ID" value="KAG8059965.1"/>
    <property type="molecule type" value="Genomic_DNA"/>
</dbReference>
<protein>
    <submittedName>
        <fullName evidence="2">Uncharacterized protein</fullName>
    </submittedName>
</protein>
<name>A0A8J5SBB0_ZIZPA</name>
<keyword evidence="3" id="KW-1185">Reference proteome</keyword>
<dbReference type="OrthoDB" id="1682647at2759"/>
<gene>
    <name evidence="2" type="ORF">GUJ93_ZPchr0002g24438</name>
</gene>
<evidence type="ECO:0000313" key="2">
    <source>
        <dbReference type="EMBL" id="KAG8059965.1"/>
    </source>
</evidence>
<comment type="caution">
    <text evidence="2">The sequence shown here is derived from an EMBL/GenBank/DDBJ whole genome shotgun (WGS) entry which is preliminary data.</text>
</comment>
<dbReference type="Proteomes" id="UP000729402">
    <property type="component" value="Unassembled WGS sequence"/>
</dbReference>
<organism evidence="2 3">
    <name type="scientific">Zizania palustris</name>
    <name type="common">Northern wild rice</name>
    <dbReference type="NCBI Taxonomy" id="103762"/>
    <lineage>
        <taxon>Eukaryota</taxon>
        <taxon>Viridiplantae</taxon>
        <taxon>Streptophyta</taxon>
        <taxon>Embryophyta</taxon>
        <taxon>Tracheophyta</taxon>
        <taxon>Spermatophyta</taxon>
        <taxon>Magnoliopsida</taxon>
        <taxon>Liliopsida</taxon>
        <taxon>Poales</taxon>
        <taxon>Poaceae</taxon>
        <taxon>BOP clade</taxon>
        <taxon>Oryzoideae</taxon>
        <taxon>Oryzeae</taxon>
        <taxon>Zizaniinae</taxon>
        <taxon>Zizania</taxon>
    </lineage>
</organism>
<dbReference type="AlphaFoldDB" id="A0A8J5SBB0"/>
<evidence type="ECO:0000256" key="1">
    <source>
        <dbReference type="SAM" id="MobiDB-lite"/>
    </source>
</evidence>
<feature type="compositionally biased region" description="Polar residues" evidence="1">
    <location>
        <begin position="93"/>
        <end position="114"/>
    </location>
</feature>
<reference evidence="2" key="2">
    <citation type="submission" date="2021-02" db="EMBL/GenBank/DDBJ databases">
        <authorList>
            <person name="Kimball J.A."/>
            <person name="Haas M.W."/>
            <person name="Macchietto M."/>
            <person name="Kono T."/>
            <person name="Duquette J."/>
            <person name="Shao M."/>
        </authorList>
    </citation>
    <scope>NUCLEOTIDE SEQUENCE</scope>
    <source>
        <tissue evidence="2">Fresh leaf tissue</tissue>
    </source>
</reference>
<proteinExistence type="predicted"/>
<feature type="compositionally biased region" description="Basic and acidic residues" evidence="1">
    <location>
        <begin position="46"/>
        <end position="70"/>
    </location>
</feature>
<evidence type="ECO:0000313" key="3">
    <source>
        <dbReference type="Proteomes" id="UP000729402"/>
    </source>
</evidence>
<reference evidence="2" key="1">
    <citation type="journal article" date="2021" name="bioRxiv">
        <title>Whole Genome Assembly and Annotation of Northern Wild Rice, Zizania palustris L., Supports a Whole Genome Duplication in the Zizania Genus.</title>
        <authorList>
            <person name="Haas M."/>
            <person name="Kono T."/>
            <person name="Macchietto M."/>
            <person name="Millas R."/>
            <person name="McGilp L."/>
            <person name="Shao M."/>
            <person name="Duquette J."/>
            <person name="Hirsch C.N."/>
            <person name="Kimball J."/>
        </authorList>
    </citation>
    <scope>NUCLEOTIDE SEQUENCE</scope>
    <source>
        <tissue evidence="2">Fresh leaf tissue</tissue>
    </source>
</reference>